<evidence type="ECO:0000256" key="5">
    <source>
        <dbReference type="ARBA" id="ARBA00022939"/>
    </source>
</evidence>
<protein>
    <recommendedName>
        <fullName evidence="1">catechol O-methyltransferase</fullName>
        <ecNumber evidence="1">2.1.1.6</ecNumber>
    </recommendedName>
</protein>
<evidence type="ECO:0000256" key="6">
    <source>
        <dbReference type="ARBA" id="ARBA00023453"/>
    </source>
</evidence>
<evidence type="ECO:0000256" key="4">
    <source>
        <dbReference type="ARBA" id="ARBA00022691"/>
    </source>
</evidence>
<reference evidence="8" key="1">
    <citation type="journal article" date="2017" name="Genome Biol.">
        <title>Comparative genomics reveals high biological diversity and specific adaptations in the industrially and medically important fungal genus Aspergillus.</title>
        <authorList>
            <person name="de Vries R.P."/>
            <person name="Riley R."/>
            <person name="Wiebenga A."/>
            <person name="Aguilar-Osorio G."/>
            <person name="Amillis S."/>
            <person name="Uchima C.A."/>
            <person name="Anderluh G."/>
            <person name="Asadollahi M."/>
            <person name="Askin M."/>
            <person name="Barry K."/>
            <person name="Battaglia E."/>
            <person name="Bayram O."/>
            <person name="Benocci T."/>
            <person name="Braus-Stromeyer S.A."/>
            <person name="Caldana C."/>
            <person name="Canovas D."/>
            <person name="Cerqueira G.C."/>
            <person name="Chen F."/>
            <person name="Chen W."/>
            <person name="Choi C."/>
            <person name="Clum A."/>
            <person name="Dos Santos R.A."/>
            <person name="Damasio A.R."/>
            <person name="Diallinas G."/>
            <person name="Emri T."/>
            <person name="Fekete E."/>
            <person name="Flipphi M."/>
            <person name="Freyberg S."/>
            <person name="Gallo A."/>
            <person name="Gournas C."/>
            <person name="Habgood R."/>
            <person name="Hainaut M."/>
            <person name="Harispe M.L."/>
            <person name="Henrissat B."/>
            <person name="Hilden K.S."/>
            <person name="Hope R."/>
            <person name="Hossain A."/>
            <person name="Karabika E."/>
            <person name="Karaffa L."/>
            <person name="Karanyi Z."/>
            <person name="Krasevec N."/>
            <person name="Kuo A."/>
            <person name="Kusch H."/>
            <person name="LaButti K."/>
            <person name="Lagendijk E.L."/>
            <person name="Lapidus A."/>
            <person name="Levasseur A."/>
            <person name="Lindquist E."/>
            <person name="Lipzen A."/>
            <person name="Logrieco A.F."/>
            <person name="MacCabe A."/>
            <person name="Maekelae M.R."/>
            <person name="Malavazi I."/>
            <person name="Melin P."/>
            <person name="Meyer V."/>
            <person name="Mielnichuk N."/>
            <person name="Miskei M."/>
            <person name="Molnar A.P."/>
            <person name="Mule G."/>
            <person name="Ngan C.Y."/>
            <person name="Orejas M."/>
            <person name="Orosz E."/>
            <person name="Ouedraogo J.P."/>
            <person name="Overkamp K.M."/>
            <person name="Park H.-S."/>
            <person name="Perrone G."/>
            <person name="Piumi F."/>
            <person name="Punt P.J."/>
            <person name="Ram A.F."/>
            <person name="Ramon A."/>
            <person name="Rauscher S."/>
            <person name="Record E."/>
            <person name="Riano-Pachon D.M."/>
            <person name="Robert V."/>
            <person name="Roehrig J."/>
            <person name="Ruller R."/>
            <person name="Salamov A."/>
            <person name="Salih N.S."/>
            <person name="Samson R.A."/>
            <person name="Sandor E."/>
            <person name="Sanguinetti M."/>
            <person name="Schuetze T."/>
            <person name="Sepcic K."/>
            <person name="Shelest E."/>
            <person name="Sherlock G."/>
            <person name="Sophianopoulou V."/>
            <person name="Squina F.M."/>
            <person name="Sun H."/>
            <person name="Susca A."/>
            <person name="Todd R.B."/>
            <person name="Tsang A."/>
            <person name="Unkles S.E."/>
            <person name="van de Wiele N."/>
            <person name="van Rossen-Uffink D."/>
            <person name="Oliveira J.V."/>
            <person name="Vesth T.C."/>
            <person name="Visser J."/>
            <person name="Yu J.-H."/>
            <person name="Zhou M."/>
            <person name="Andersen M.R."/>
            <person name="Archer D.B."/>
            <person name="Baker S.E."/>
            <person name="Benoit I."/>
            <person name="Brakhage A.A."/>
            <person name="Braus G.H."/>
            <person name="Fischer R."/>
            <person name="Frisvad J.C."/>
            <person name="Goldman G.H."/>
            <person name="Houbraken J."/>
            <person name="Oakley B."/>
            <person name="Pocsi I."/>
            <person name="Scazzocchio C."/>
            <person name="Seiboth B."/>
            <person name="vanKuyk P.A."/>
            <person name="Wortman J."/>
            <person name="Dyer P.S."/>
            <person name="Grigoriev I.V."/>
        </authorList>
    </citation>
    <scope>NUCLEOTIDE SEQUENCE [LARGE SCALE GENOMIC DNA]</scope>
    <source>
        <strain evidence="8">CBS 506.65</strain>
    </source>
</reference>
<dbReference type="GeneID" id="34611138"/>
<dbReference type="Gene3D" id="3.40.50.150">
    <property type="entry name" value="Vaccinia Virus protein VP39"/>
    <property type="match status" value="1"/>
</dbReference>
<dbReference type="GO" id="GO:0008171">
    <property type="term" value="F:O-methyltransferase activity"/>
    <property type="evidence" value="ECO:0007669"/>
    <property type="project" value="InterPro"/>
</dbReference>
<evidence type="ECO:0000256" key="3">
    <source>
        <dbReference type="ARBA" id="ARBA00022679"/>
    </source>
</evidence>
<dbReference type="AlphaFoldDB" id="A0A1L9SLZ3"/>
<dbReference type="RefSeq" id="XP_022582720.1">
    <property type="nucleotide sequence ID" value="XM_022724673.1"/>
</dbReference>
<dbReference type="STRING" id="1073090.A0A1L9SLZ3"/>
<dbReference type="SUPFAM" id="SSF53335">
    <property type="entry name" value="S-adenosyl-L-methionine-dependent methyltransferases"/>
    <property type="match status" value="1"/>
</dbReference>
<dbReference type="PANTHER" id="PTHR43836">
    <property type="entry name" value="CATECHOL O-METHYLTRANSFERASE 1-RELATED"/>
    <property type="match status" value="1"/>
</dbReference>
<dbReference type="OrthoDB" id="186626at2759"/>
<dbReference type="GO" id="GO:0032259">
    <property type="term" value="P:methylation"/>
    <property type="evidence" value="ECO:0007669"/>
    <property type="project" value="UniProtKB-KW"/>
</dbReference>
<dbReference type="Pfam" id="PF13578">
    <property type="entry name" value="Methyltransf_24"/>
    <property type="match status" value="1"/>
</dbReference>
<evidence type="ECO:0000256" key="1">
    <source>
        <dbReference type="ARBA" id="ARBA00012880"/>
    </source>
</evidence>
<proteinExistence type="inferred from homology"/>
<dbReference type="VEuPathDB" id="FungiDB:ASPZODRAFT_140525"/>
<gene>
    <name evidence="7" type="ORF">ASPZODRAFT_140525</name>
</gene>
<dbReference type="InterPro" id="IPR002935">
    <property type="entry name" value="SAM_O-MeTrfase"/>
</dbReference>
<keyword evidence="4" id="KW-0949">S-adenosyl-L-methionine</keyword>
<comment type="similarity">
    <text evidence="6">Belongs to the class I-like SAM-binding methyltransferase superfamily. Cation-dependent O-methyltransferase family.</text>
</comment>
<dbReference type="GO" id="GO:0006584">
    <property type="term" value="P:catecholamine metabolic process"/>
    <property type="evidence" value="ECO:0007669"/>
    <property type="project" value="UniProtKB-KW"/>
</dbReference>
<keyword evidence="3" id="KW-0808">Transferase</keyword>
<keyword evidence="8" id="KW-1185">Reference proteome</keyword>
<dbReference type="Proteomes" id="UP000184188">
    <property type="component" value="Unassembled WGS sequence"/>
</dbReference>
<dbReference type="EMBL" id="KV878339">
    <property type="protein sequence ID" value="OJJ48210.1"/>
    <property type="molecule type" value="Genomic_DNA"/>
</dbReference>
<organism evidence="7 8">
    <name type="scientific">Penicilliopsis zonata CBS 506.65</name>
    <dbReference type="NCBI Taxonomy" id="1073090"/>
    <lineage>
        <taxon>Eukaryota</taxon>
        <taxon>Fungi</taxon>
        <taxon>Dikarya</taxon>
        <taxon>Ascomycota</taxon>
        <taxon>Pezizomycotina</taxon>
        <taxon>Eurotiomycetes</taxon>
        <taxon>Eurotiomycetidae</taxon>
        <taxon>Eurotiales</taxon>
        <taxon>Aspergillaceae</taxon>
        <taxon>Penicilliopsis</taxon>
    </lineage>
</organism>
<evidence type="ECO:0000313" key="7">
    <source>
        <dbReference type="EMBL" id="OJJ48210.1"/>
    </source>
</evidence>
<keyword evidence="2" id="KW-0489">Methyltransferase</keyword>
<sequence length="296" mass="33494">MSRLSILRAAVPRGIRSYSVARSERSREPGRELKLLHYVYSQPDLDAIRGHPRKVLDLIERFGEEYQYHFMNVGRPKGRIVTDLIAELRPQTMLELGGYVGYSAILFGDAVRRNGGTRYFSLELNPEFAAISNMLVELAGLRDLVRICVGRSDLSLHRLYSSQTVRHVELMFLDHYKPAYTSDLQLCEQYGMVSPGSVLAADNVVRPGNPPYLEYVRSSVEQKRQAAQQKLQLQQGGKNFNTTGFSDRVLASYMGKDSAPAFEVVGNPNLIYRSELVQPEGEDVSYPGPSTFYYWL</sequence>
<dbReference type="EC" id="2.1.1.6" evidence="1"/>
<accession>A0A1L9SLZ3</accession>
<evidence type="ECO:0000313" key="8">
    <source>
        <dbReference type="Proteomes" id="UP000184188"/>
    </source>
</evidence>
<dbReference type="PROSITE" id="PS51682">
    <property type="entry name" value="SAM_OMT_I"/>
    <property type="match status" value="1"/>
</dbReference>
<evidence type="ECO:0000256" key="2">
    <source>
        <dbReference type="ARBA" id="ARBA00022603"/>
    </source>
</evidence>
<dbReference type="PANTHER" id="PTHR43836:SF8">
    <property type="entry name" value="PUTATIVE (AFU_ORTHOLOGUE AFUA_5G06990)-RELATED"/>
    <property type="match status" value="1"/>
</dbReference>
<name>A0A1L9SLZ3_9EURO</name>
<keyword evidence="5" id="KW-0128">Catecholamine metabolism</keyword>
<dbReference type="InterPro" id="IPR029063">
    <property type="entry name" value="SAM-dependent_MTases_sf"/>
</dbReference>